<dbReference type="HOGENOM" id="CLU_2611124_0_0_1"/>
<evidence type="ECO:0000313" key="2">
    <source>
        <dbReference type="Proteomes" id="UP000011713"/>
    </source>
</evidence>
<reference evidence="2" key="1">
    <citation type="journal article" date="2010" name="Science">
        <title>Signatures of adaptation to obligate biotrophy in the Hyaloperonospora arabidopsidis genome.</title>
        <authorList>
            <person name="Baxter L."/>
            <person name="Tripathy S."/>
            <person name="Ishaque N."/>
            <person name="Boot N."/>
            <person name="Cabral A."/>
            <person name="Kemen E."/>
            <person name="Thines M."/>
            <person name="Ah-Fong A."/>
            <person name="Anderson R."/>
            <person name="Badejoko W."/>
            <person name="Bittner-Eddy P."/>
            <person name="Boore J.L."/>
            <person name="Chibucos M.C."/>
            <person name="Coates M."/>
            <person name="Dehal P."/>
            <person name="Delehaunty K."/>
            <person name="Dong S."/>
            <person name="Downton P."/>
            <person name="Dumas B."/>
            <person name="Fabro G."/>
            <person name="Fronick C."/>
            <person name="Fuerstenberg S.I."/>
            <person name="Fulton L."/>
            <person name="Gaulin E."/>
            <person name="Govers F."/>
            <person name="Hughes L."/>
            <person name="Humphray S."/>
            <person name="Jiang R.H."/>
            <person name="Judelson H."/>
            <person name="Kamoun S."/>
            <person name="Kyung K."/>
            <person name="Meijer H."/>
            <person name="Minx P."/>
            <person name="Morris P."/>
            <person name="Nelson J."/>
            <person name="Phuntumart V."/>
            <person name="Qutob D."/>
            <person name="Rehmany A."/>
            <person name="Rougon-Cardoso A."/>
            <person name="Ryden P."/>
            <person name="Torto-Alalibo T."/>
            <person name="Studholme D."/>
            <person name="Wang Y."/>
            <person name="Win J."/>
            <person name="Wood J."/>
            <person name="Clifton S.W."/>
            <person name="Rogers J."/>
            <person name="Van den Ackerveken G."/>
            <person name="Jones J.D."/>
            <person name="McDowell J.M."/>
            <person name="Beynon J."/>
            <person name="Tyler B.M."/>
        </authorList>
    </citation>
    <scope>NUCLEOTIDE SEQUENCE [LARGE SCALE GENOMIC DNA]</scope>
    <source>
        <strain evidence="2">Emoy2</strain>
    </source>
</reference>
<dbReference type="InParanoid" id="M4BWN6"/>
<dbReference type="EMBL" id="JH598005">
    <property type="status" value="NOT_ANNOTATED_CDS"/>
    <property type="molecule type" value="Genomic_DNA"/>
</dbReference>
<accession>M4BWN6</accession>
<keyword evidence="2" id="KW-1185">Reference proteome</keyword>
<evidence type="ECO:0000313" key="1">
    <source>
        <dbReference type="EnsemblProtists" id="HpaP810937"/>
    </source>
</evidence>
<name>M4BWN6_HYAAE</name>
<organism evidence="1 2">
    <name type="scientific">Hyaloperonospora arabidopsidis (strain Emoy2)</name>
    <name type="common">Downy mildew agent</name>
    <name type="synonym">Peronospora arabidopsidis</name>
    <dbReference type="NCBI Taxonomy" id="559515"/>
    <lineage>
        <taxon>Eukaryota</taxon>
        <taxon>Sar</taxon>
        <taxon>Stramenopiles</taxon>
        <taxon>Oomycota</taxon>
        <taxon>Peronosporomycetes</taxon>
        <taxon>Peronosporales</taxon>
        <taxon>Peronosporaceae</taxon>
        <taxon>Hyaloperonospora</taxon>
    </lineage>
</organism>
<dbReference type="EnsemblProtists" id="HpaT810937">
    <property type="protein sequence ID" value="HpaP810937"/>
    <property type="gene ID" value="HpaG810937"/>
</dbReference>
<dbReference type="Proteomes" id="UP000011713">
    <property type="component" value="Unassembled WGS sequence"/>
</dbReference>
<protein>
    <submittedName>
        <fullName evidence="1">Uncharacterized protein</fullName>
    </submittedName>
</protein>
<proteinExistence type="predicted"/>
<sequence>MAALLKVLRTSVMTRPRPHPLHLLKIQSITCTCSLHVINEAAHSYAQSAWKSGDWTDPSWKKGHTNVLQLTVRSLRSNA</sequence>
<dbReference type="AlphaFoldDB" id="M4BWN6"/>
<dbReference type="VEuPathDB" id="FungiDB:HpaG810937"/>
<reference evidence="1" key="2">
    <citation type="submission" date="2015-06" db="UniProtKB">
        <authorList>
            <consortium name="EnsemblProtists"/>
        </authorList>
    </citation>
    <scope>IDENTIFICATION</scope>
    <source>
        <strain evidence="1">Emoy2</strain>
    </source>
</reference>